<accession>A0A0E9UEH1</accession>
<proteinExistence type="predicted"/>
<protein>
    <submittedName>
        <fullName evidence="1">Uncharacterized protein</fullName>
    </submittedName>
</protein>
<reference evidence="1" key="2">
    <citation type="journal article" date="2015" name="Fish Shellfish Immunol.">
        <title>Early steps in the European eel (Anguilla anguilla)-Vibrio vulnificus interaction in the gills: Role of the RtxA13 toxin.</title>
        <authorList>
            <person name="Callol A."/>
            <person name="Pajuelo D."/>
            <person name="Ebbesson L."/>
            <person name="Teles M."/>
            <person name="MacKenzie S."/>
            <person name="Amaro C."/>
        </authorList>
    </citation>
    <scope>NUCLEOTIDE SEQUENCE</scope>
</reference>
<sequence length="35" mass="3800">MSAFTCCGSALKCTALRPINTDSEIIQEKACEVYC</sequence>
<dbReference type="EMBL" id="GBXM01045254">
    <property type="protein sequence ID" value="JAH63323.1"/>
    <property type="molecule type" value="Transcribed_RNA"/>
</dbReference>
<evidence type="ECO:0000313" key="1">
    <source>
        <dbReference type="EMBL" id="JAH63323.1"/>
    </source>
</evidence>
<reference evidence="1" key="1">
    <citation type="submission" date="2014-11" db="EMBL/GenBank/DDBJ databases">
        <authorList>
            <person name="Amaro Gonzalez C."/>
        </authorList>
    </citation>
    <scope>NUCLEOTIDE SEQUENCE</scope>
</reference>
<organism evidence="1">
    <name type="scientific">Anguilla anguilla</name>
    <name type="common">European freshwater eel</name>
    <name type="synonym">Muraena anguilla</name>
    <dbReference type="NCBI Taxonomy" id="7936"/>
    <lineage>
        <taxon>Eukaryota</taxon>
        <taxon>Metazoa</taxon>
        <taxon>Chordata</taxon>
        <taxon>Craniata</taxon>
        <taxon>Vertebrata</taxon>
        <taxon>Euteleostomi</taxon>
        <taxon>Actinopterygii</taxon>
        <taxon>Neopterygii</taxon>
        <taxon>Teleostei</taxon>
        <taxon>Anguilliformes</taxon>
        <taxon>Anguillidae</taxon>
        <taxon>Anguilla</taxon>
    </lineage>
</organism>
<dbReference type="AlphaFoldDB" id="A0A0E9UEH1"/>
<name>A0A0E9UEH1_ANGAN</name>